<proteinExistence type="predicted"/>
<accession>A0A1F7YXE0</accession>
<dbReference type="PROSITE" id="PS50234">
    <property type="entry name" value="VWFA"/>
    <property type="match status" value="1"/>
</dbReference>
<dbReference type="Proteomes" id="UP000178870">
    <property type="component" value="Unassembled WGS sequence"/>
</dbReference>
<dbReference type="InterPro" id="IPR002035">
    <property type="entry name" value="VWF_A"/>
</dbReference>
<evidence type="ECO:0000313" key="3">
    <source>
        <dbReference type="Proteomes" id="UP000178870"/>
    </source>
</evidence>
<feature type="domain" description="VWFA" evidence="1">
    <location>
        <begin position="128"/>
        <end position="370"/>
    </location>
</feature>
<dbReference type="Gene3D" id="3.40.50.410">
    <property type="entry name" value="von Willebrand factor, type A domain"/>
    <property type="match status" value="1"/>
</dbReference>
<dbReference type="SUPFAM" id="SSF53300">
    <property type="entry name" value="vWA-like"/>
    <property type="match status" value="1"/>
</dbReference>
<dbReference type="AlphaFoldDB" id="A0A1F7YXE0"/>
<sequence>MSKKLQNGAITAIFLAVVALVLTLILAATQSQLLLSIRRSQSAADILIATYGAESEVNDIMAKLSGGYLADADIARTTKNIGDTTLTIEGEDQGETQIVTVTASRGYAVGKVQGIRRVLSVEEVDDVELVLTLDCTSSMDARDASASCTGSSCPTRFNALEEAAINFVNNIERQEDADKFKLGVAIFGKSSAWLQSNGRDITPESGMSFSEIRTAIEAGINTVRRGGQCERVLDGTSIGTAYRHGHNYLVTTKNPDTKQIEIVITDGEPNSRTTDSACPPSIACGPNSACEPAAKNYLRCTLADNLTFVPEISQNGARDPEVDAYAVTIFDRPPTDVVTIFRNYATEDGYFNASRASELTNILEGILDKILEDRSTVTIKRVIPTLE</sequence>
<evidence type="ECO:0000259" key="1">
    <source>
        <dbReference type="PROSITE" id="PS50234"/>
    </source>
</evidence>
<gene>
    <name evidence="2" type="ORF">A2803_02795</name>
</gene>
<reference evidence="2 3" key="1">
    <citation type="journal article" date="2016" name="Nat. Commun.">
        <title>Thousands of microbial genomes shed light on interconnected biogeochemical processes in an aquifer system.</title>
        <authorList>
            <person name="Anantharaman K."/>
            <person name="Brown C.T."/>
            <person name="Hug L.A."/>
            <person name="Sharon I."/>
            <person name="Castelle C.J."/>
            <person name="Probst A.J."/>
            <person name="Thomas B.C."/>
            <person name="Singh A."/>
            <person name="Wilkins M.J."/>
            <person name="Karaoz U."/>
            <person name="Brodie E.L."/>
            <person name="Williams K.H."/>
            <person name="Hubbard S.S."/>
            <person name="Banfield J.F."/>
        </authorList>
    </citation>
    <scope>NUCLEOTIDE SEQUENCE [LARGE SCALE GENOMIC DNA]</scope>
</reference>
<comment type="caution">
    <text evidence="2">The sequence shown here is derived from an EMBL/GenBank/DDBJ whole genome shotgun (WGS) entry which is preliminary data.</text>
</comment>
<organism evidence="2 3">
    <name type="scientific">Candidatus Woesebacteria bacterium RIFCSPHIGHO2_01_FULL_44_21</name>
    <dbReference type="NCBI Taxonomy" id="1802503"/>
    <lineage>
        <taxon>Bacteria</taxon>
        <taxon>Candidatus Woeseibacteriota</taxon>
    </lineage>
</organism>
<dbReference type="EMBL" id="MGGP01000019">
    <property type="protein sequence ID" value="OGM31993.1"/>
    <property type="molecule type" value="Genomic_DNA"/>
</dbReference>
<dbReference type="CDD" id="cd00198">
    <property type="entry name" value="vWFA"/>
    <property type="match status" value="1"/>
</dbReference>
<dbReference type="InterPro" id="IPR036465">
    <property type="entry name" value="vWFA_dom_sf"/>
</dbReference>
<name>A0A1F7YXE0_9BACT</name>
<evidence type="ECO:0000313" key="2">
    <source>
        <dbReference type="EMBL" id="OGM31993.1"/>
    </source>
</evidence>
<protein>
    <recommendedName>
        <fullName evidence="1">VWFA domain-containing protein</fullName>
    </recommendedName>
</protein>